<evidence type="ECO:0000313" key="6">
    <source>
        <dbReference type="Proteomes" id="UP000179001"/>
    </source>
</evidence>
<feature type="compositionally biased region" description="Basic and acidic residues" evidence="4">
    <location>
        <begin position="93"/>
        <end position="165"/>
    </location>
</feature>
<dbReference type="HAMAP" id="MF_00385">
    <property type="entry name" value="Ribosomal_bS16"/>
    <property type="match status" value="1"/>
</dbReference>
<dbReference type="Pfam" id="PF00886">
    <property type="entry name" value="Ribosomal_S16"/>
    <property type="match status" value="1"/>
</dbReference>
<feature type="compositionally biased region" description="Basic residues" evidence="4">
    <location>
        <begin position="82"/>
        <end position="92"/>
    </location>
</feature>
<reference evidence="5 6" key="1">
    <citation type="journal article" date="2016" name="Nat. Commun.">
        <title>Thousands of microbial genomes shed light on interconnected biogeochemical processes in an aquifer system.</title>
        <authorList>
            <person name="Anantharaman K."/>
            <person name="Brown C.T."/>
            <person name="Hug L.A."/>
            <person name="Sharon I."/>
            <person name="Castelle C.J."/>
            <person name="Probst A.J."/>
            <person name="Thomas B.C."/>
            <person name="Singh A."/>
            <person name="Wilkins M.J."/>
            <person name="Karaoz U."/>
            <person name="Brodie E.L."/>
            <person name="Williams K.H."/>
            <person name="Hubbard S.S."/>
            <person name="Banfield J.F."/>
        </authorList>
    </citation>
    <scope>NUCLEOTIDE SEQUENCE [LARGE SCALE GENOMIC DNA]</scope>
</reference>
<dbReference type="NCBIfam" id="TIGR00002">
    <property type="entry name" value="S16"/>
    <property type="match status" value="1"/>
</dbReference>
<organism evidence="5 6">
    <name type="scientific">Candidatus Falkowbacteria bacterium RIFOXYC2_FULL_36_12</name>
    <dbReference type="NCBI Taxonomy" id="1798002"/>
    <lineage>
        <taxon>Bacteria</taxon>
        <taxon>Candidatus Falkowiibacteriota</taxon>
    </lineage>
</organism>
<dbReference type="AlphaFoldDB" id="A0A1F5T454"/>
<dbReference type="Proteomes" id="UP000179001">
    <property type="component" value="Unassembled WGS sequence"/>
</dbReference>
<evidence type="ECO:0000256" key="1">
    <source>
        <dbReference type="ARBA" id="ARBA00022980"/>
    </source>
</evidence>
<comment type="similarity">
    <text evidence="3">Belongs to the bacterial ribosomal protein bS16 family.</text>
</comment>
<dbReference type="EMBL" id="MFGJ01000001">
    <property type="protein sequence ID" value="OGF33496.1"/>
    <property type="molecule type" value="Genomic_DNA"/>
</dbReference>
<dbReference type="PANTHER" id="PTHR12919">
    <property type="entry name" value="30S RIBOSOMAL PROTEIN S16"/>
    <property type="match status" value="1"/>
</dbReference>
<dbReference type="GO" id="GO:0006412">
    <property type="term" value="P:translation"/>
    <property type="evidence" value="ECO:0007669"/>
    <property type="project" value="UniProtKB-UniRule"/>
</dbReference>
<dbReference type="GO" id="GO:0015935">
    <property type="term" value="C:small ribosomal subunit"/>
    <property type="evidence" value="ECO:0007669"/>
    <property type="project" value="TreeGrafter"/>
</dbReference>
<dbReference type="GO" id="GO:0005737">
    <property type="term" value="C:cytoplasm"/>
    <property type="evidence" value="ECO:0007669"/>
    <property type="project" value="UniProtKB-ARBA"/>
</dbReference>
<comment type="caution">
    <text evidence="5">The sequence shown here is derived from an EMBL/GenBank/DDBJ whole genome shotgun (WGS) entry which is preliminary data.</text>
</comment>
<dbReference type="InterPro" id="IPR023803">
    <property type="entry name" value="Ribosomal_bS16_dom_sf"/>
</dbReference>
<feature type="region of interest" description="Disordered" evidence="4">
    <location>
        <begin position="82"/>
        <end position="165"/>
    </location>
</feature>
<keyword evidence="1 3" id="KW-0689">Ribosomal protein</keyword>
<gene>
    <name evidence="3" type="primary">rpsP</name>
    <name evidence="5" type="ORF">A2478_02305</name>
</gene>
<evidence type="ECO:0000256" key="3">
    <source>
        <dbReference type="HAMAP-Rule" id="MF_00385"/>
    </source>
</evidence>
<keyword evidence="2 3" id="KW-0687">Ribonucleoprotein</keyword>
<dbReference type="GO" id="GO:0003735">
    <property type="term" value="F:structural constituent of ribosome"/>
    <property type="evidence" value="ECO:0007669"/>
    <property type="project" value="InterPro"/>
</dbReference>
<name>A0A1F5T454_9BACT</name>
<dbReference type="PANTHER" id="PTHR12919:SF20">
    <property type="entry name" value="SMALL RIBOSOMAL SUBUNIT PROTEIN BS16M"/>
    <property type="match status" value="1"/>
</dbReference>
<protein>
    <recommendedName>
        <fullName evidence="3">Small ribosomal subunit protein bS16</fullName>
    </recommendedName>
</protein>
<sequence>MVKIIFSRIGKKKQPHYRIIALDKQKDPWGKTLEILGSYNPRSNELIIEKDRIEYWISQGAQPSATVTNLLISNNIISGKKRSVSTISKKRQGKLETETKEKAEKAATKQAMEQEKEQKPAEEEKQEKTEPITEPIKEEIKKEEKVEEKTETPVKEEIAKPEETK</sequence>
<accession>A0A1F5T454</accession>
<dbReference type="Gene3D" id="3.30.1320.10">
    <property type="match status" value="1"/>
</dbReference>
<dbReference type="STRING" id="1798002.A2478_02305"/>
<proteinExistence type="inferred from homology"/>
<evidence type="ECO:0000256" key="2">
    <source>
        <dbReference type="ARBA" id="ARBA00023274"/>
    </source>
</evidence>
<dbReference type="InterPro" id="IPR000307">
    <property type="entry name" value="Ribosomal_bS16"/>
</dbReference>
<evidence type="ECO:0000256" key="4">
    <source>
        <dbReference type="SAM" id="MobiDB-lite"/>
    </source>
</evidence>
<evidence type="ECO:0000313" key="5">
    <source>
        <dbReference type="EMBL" id="OGF33496.1"/>
    </source>
</evidence>
<dbReference type="SUPFAM" id="SSF54565">
    <property type="entry name" value="Ribosomal protein S16"/>
    <property type="match status" value="1"/>
</dbReference>